<keyword evidence="3" id="KW-0175">Coiled coil</keyword>
<dbReference type="PRINTS" id="PR01490">
    <property type="entry name" value="RTXTOXIND"/>
</dbReference>
<dbReference type="PANTHER" id="PTHR32347">
    <property type="entry name" value="EFFLUX SYSTEM COMPONENT YKNX-RELATED"/>
    <property type="match status" value="1"/>
</dbReference>
<feature type="domain" description="Multidrug resistance protein MdtA-like barrel-sandwich hybrid" evidence="5">
    <location>
        <begin position="59"/>
        <end position="267"/>
    </location>
</feature>
<accession>A0ABU0MV52</accession>
<evidence type="ECO:0000259" key="6">
    <source>
        <dbReference type="Pfam" id="PF25954"/>
    </source>
</evidence>
<dbReference type="Pfam" id="PF25954">
    <property type="entry name" value="Beta-barrel_RND_2"/>
    <property type="match status" value="1"/>
</dbReference>
<dbReference type="InterPro" id="IPR058625">
    <property type="entry name" value="MdtA-like_BSH"/>
</dbReference>
<evidence type="ECO:0000256" key="1">
    <source>
        <dbReference type="ARBA" id="ARBA00004196"/>
    </source>
</evidence>
<dbReference type="RefSeq" id="WP_209991086.1">
    <property type="nucleotide sequence ID" value="NZ_JAUSVU010000044.1"/>
</dbReference>
<reference evidence="7 8" key="1">
    <citation type="submission" date="2023-07" db="EMBL/GenBank/DDBJ databases">
        <title>Genomic Encyclopedia of Type Strains, Phase IV (KMG-IV): sequencing the most valuable type-strain genomes for metagenomic binning, comparative biology and taxonomic classification.</title>
        <authorList>
            <person name="Goeker M."/>
        </authorList>
    </citation>
    <scope>NUCLEOTIDE SEQUENCE [LARGE SCALE GENOMIC DNA]</scope>
    <source>
        <strain evidence="7 8">DSM 19922</strain>
    </source>
</reference>
<proteinExistence type="inferred from homology"/>
<feature type="region of interest" description="Disordered" evidence="4">
    <location>
        <begin position="371"/>
        <end position="396"/>
    </location>
</feature>
<dbReference type="EMBL" id="JAUSVU010000044">
    <property type="protein sequence ID" value="MDQ0537355.1"/>
    <property type="molecule type" value="Genomic_DNA"/>
</dbReference>
<dbReference type="NCBIfam" id="TIGR01730">
    <property type="entry name" value="RND_mfp"/>
    <property type="match status" value="1"/>
</dbReference>
<comment type="subcellular location">
    <subcellularLocation>
        <location evidence="1">Cell envelope</location>
    </subcellularLocation>
</comment>
<evidence type="ECO:0000313" key="8">
    <source>
        <dbReference type="Proteomes" id="UP001244552"/>
    </source>
</evidence>
<feature type="domain" description="CusB-like beta-barrel" evidence="6">
    <location>
        <begin position="282"/>
        <end position="354"/>
    </location>
</feature>
<dbReference type="SUPFAM" id="SSF111369">
    <property type="entry name" value="HlyD-like secretion proteins"/>
    <property type="match status" value="2"/>
</dbReference>
<gene>
    <name evidence="7" type="ORF">QO018_006257</name>
</gene>
<organism evidence="7 8">
    <name type="scientific">Azospirillum picis</name>
    <dbReference type="NCBI Taxonomy" id="488438"/>
    <lineage>
        <taxon>Bacteria</taxon>
        <taxon>Pseudomonadati</taxon>
        <taxon>Pseudomonadota</taxon>
        <taxon>Alphaproteobacteria</taxon>
        <taxon>Rhodospirillales</taxon>
        <taxon>Azospirillaceae</taxon>
        <taxon>Azospirillum</taxon>
    </lineage>
</organism>
<comment type="caution">
    <text evidence="7">The sequence shown here is derived from an EMBL/GenBank/DDBJ whole genome shotgun (WGS) entry which is preliminary data.</text>
</comment>
<dbReference type="InterPro" id="IPR006143">
    <property type="entry name" value="RND_pump_MFP"/>
</dbReference>
<dbReference type="Proteomes" id="UP001244552">
    <property type="component" value="Unassembled WGS sequence"/>
</dbReference>
<feature type="compositionally biased region" description="Low complexity" evidence="4">
    <location>
        <begin position="380"/>
        <end position="389"/>
    </location>
</feature>
<protein>
    <submittedName>
        <fullName evidence="7">HlyD family secretion protein</fullName>
    </submittedName>
</protein>
<evidence type="ECO:0000256" key="4">
    <source>
        <dbReference type="SAM" id="MobiDB-lite"/>
    </source>
</evidence>
<sequence length="554" mass="57734">MGRRAAILVGAALSAAAGLSAYVVLARAEPAPAWRLARVEQGPLTSAITATGTMSALVTVEVSSQLSGQIAELYADFNSRVTSGQILARLNGDQLAARLAQAGADVDAARAQLMQQQASLDKARADLASAGASVANADSQILRADLAGQDADRDFRRRRELRGRGVVAAADLEKAETAAHSAAAQLVAARAQKRQAEAAQASANASQAVAAAQVEVARAQVAQREAALQLVRVDLDRSVIRSPIDGVVVNRAVSTGQTVAASLAAPTLFTIAQDLRQMEVLANIDEADIGRVREGMPVRFTVNAFPGERFNGRVTQVRLAPKEDQTVVTYIVVITVENPELRLLPGMTANLRITVDERPAALKIPNAALRFRPPGVQPSGGEAPAPTTGGPDGGRGARELEALARRAMEGLGLDEAKRRDLAALVEEARDRFAALDGEAGDPERRRVEANAIRKAALERISGLLDPAQRERFDALAAPPSAAKEAAEGTRTVWVPGPGSGGPGSGGPVGVPVRLGIGDGSFTEVVGGNLHAGQEVITGILAPDRDGRRGPRLGF</sequence>
<keyword evidence="8" id="KW-1185">Reference proteome</keyword>
<dbReference type="Gene3D" id="1.10.287.470">
    <property type="entry name" value="Helix hairpin bin"/>
    <property type="match status" value="1"/>
</dbReference>
<dbReference type="Pfam" id="PF25917">
    <property type="entry name" value="BSH_RND"/>
    <property type="match status" value="1"/>
</dbReference>
<evidence type="ECO:0000256" key="3">
    <source>
        <dbReference type="ARBA" id="ARBA00023054"/>
    </source>
</evidence>
<evidence type="ECO:0000259" key="5">
    <source>
        <dbReference type="Pfam" id="PF25917"/>
    </source>
</evidence>
<dbReference type="InterPro" id="IPR050465">
    <property type="entry name" value="UPF0194_transport"/>
</dbReference>
<evidence type="ECO:0000256" key="2">
    <source>
        <dbReference type="ARBA" id="ARBA00009477"/>
    </source>
</evidence>
<dbReference type="PANTHER" id="PTHR32347:SF14">
    <property type="entry name" value="EFFLUX SYSTEM COMPONENT YKNX-RELATED"/>
    <property type="match status" value="1"/>
</dbReference>
<dbReference type="Gene3D" id="2.40.50.100">
    <property type="match status" value="2"/>
</dbReference>
<dbReference type="InterPro" id="IPR058792">
    <property type="entry name" value="Beta-barrel_RND_2"/>
</dbReference>
<comment type="similarity">
    <text evidence="2">Belongs to the membrane fusion protein (MFP) (TC 8.A.1) family.</text>
</comment>
<dbReference type="Gene3D" id="2.40.30.170">
    <property type="match status" value="1"/>
</dbReference>
<evidence type="ECO:0000313" key="7">
    <source>
        <dbReference type="EMBL" id="MDQ0537355.1"/>
    </source>
</evidence>
<name>A0ABU0MV52_9PROT</name>
<dbReference type="Gene3D" id="2.40.420.20">
    <property type="match status" value="1"/>
</dbReference>